<sequence>MMLKTAAPRGIGRRRRVGMWHGAAAGGGGGGGGAAAEARRSAAGWAGLYPGLRVGRAIPWTPLDV</sequence>
<dbReference type="EMBL" id="JAHIBW010000017">
    <property type="protein sequence ID" value="KAG7302878.1"/>
    <property type="molecule type" value="Genomic_DNA"/>
</dbReference>
<proteinExistence type="predicted"/>
<evidence type="ECO:0000313" key="2">
    <source>
        <dbReference type="Proteomes" id="UP000823941"/>
    </source>
</evidence>
<keyword evidence="2" id="KW-1185">Reference proteome</keyword>
<reference evidence="1 2" key="1">
    <citation type="submission" date="2021-06" db="EMBL/GenBank/DDBJ databases">
        <title>A haploid diamondback moth (Plutella xylostella L.) genome assembly resolves 31 chromosomes and identifies a diamide resistance mutation.</title>
        <authorList>
            <person name="Ward C.M."/>
            <person name="Perry K.D."/>
            <person name="Baker G."/>
            <person name="Powis K."/>
            <person name="Heckel D.G."/>
            <person name="Baxter S.W."/>
        </authorList>
    </citation>
    <scope>NUCLEOTIDE SEQUENCE [LARGE SCALE GENOMIC DNA]</scope>
    <source>
        <strain evidence="1 2">LV</strain>
        <tissue evidence="1">Single pupa</tissue>
    </source>
</reference>
<gene>
    <name evidence="1" type="ORF">JYU34_012862</name>
</gene>
<dbReference type="Proteomes" id="UP000823941">
    <property type="component" value="Chromosome 17"/>
</dbReference>
<comment type="caution">
    <text evidence="1">The sequence shown here is derived from an EMBL/GenBank/DDBJ whole genome shotgun (WGS) entry which is preliminary data.</text>
</comment>
<accession>A0ABQ7QCB3</accession>
<name>A0ABQ7QCB3_PLUXY</name>
<protein>
    <submittedName>
        <fullName evidence="1">Uncharacterized protein</fullName>
    </submittedName>
</protein>
<evidence type="ECO:0000313" key="1">
    <source>
        <dbReference type="EMBL" id="KAG7302878.1"/>
    </source>
</evidence>
<organism evidence="1 2">
    <name type="scientific">Plutella xylostella</name>
    <name type="common">Diamondback moth</name>
    <name type="synonym">Plutella maculipennis</name>
    <dbReference type="NCBI Taxonomy" id="51655"/>
    <lineage>
        <taxon>Eukaryota</taxon>
        <taxon>Metazoa</taxon>
        <taxon>Ecdysozoa</taxon>
        <taxon>Arthropoda</taxon>
        <taxon>Hexapoda</taxon>
        <taxon>Insecta</taxon>
        <taxon>Pterygota</taxon>
        <taxon>Neoptera</taxon>
        <taxon>Endopterygota</taxon>
        <taxon>Lepidoptera</taxon>
        <taxon>Glossata</taxon>
        <taxon>Ditrysia</taxon>
        <taxon>Yponomeutoidea</taxon>
        <taxon>Plutellidae</taxon>
        <taxon>Plutella</taxon>
    </lineage>
</organism>